<dbReference type="Proteomes" id="UP000095284">
    <property type="component" value="Unplaced"/>
</dbReference>
<sequence length="68" mass="7825">MPVALPAFAHKTPDFRSDLTQISTQRDNAASATGSENDDDEWSQRNQVNRSDERPFLSRRRPFFDRDG</sequence>
<dbReference type="Proteomes" id="UP000582659">
    <property type="component" value="Unassembled WGS sequence"/>
</dbReference>
<evidence type="ECO:0000313" key="2">
    <source>
        <dbReference type="EMBL" id="CAD5230166.1"/>
    </source>
</evidence>
<feature type="compositionally biased region" description="Polar residues" evidence="1">
    <location>
        <begin position="24"/>
        <end position="35"/>
    </location>
</feature>
<gene>
    <name evidence="2" type="ORF">BXYJ_LOCUS10851</name>
</gene>
<feature type="compositionally biased region" description="Basic and acidic residues" evidence="1">
    <location>
        <begin position="50"/>
        <end position="68"/>
    </location>
</feature>
<dbReference type="EMBL" id="CAJFCV020000005">
    <property type="protein sequence ID" value="CAG9121077.1"/>
    <property type="molecule type" value="Genomic_DNA"/>
</dbReference>
<evidence type="ECO:0000313" key="4">
    <source>
        <dbReference type="Proteomes" id="UP000095284"/>
    </source>
</evidence>
<evidence type="ECO:0000313" key="3">
    <source>
        <dbReference type="EMBL" id="CAG9121077.1"/>
    </source>
</evidence>
<protein>
    <submittedName>
        <fullName evidence="2">(pine wood nematode) hypothetical protein</fullName>
    </submittedName>
</protein>
<accession>A0A1I7S8G9</accession>
<reference evidence="6" key="1">
    <citation type="submission" date="2016-11" db="UniProtKB">
        <authorList>
            <consortium name="WormBaseParasite"/>
        </authorList>
    </citation>
    <scope>IDENTIFICATION</scope>
</reference>
<dbReference type="EMBL" id="CAJFDI010000005">
    <property type="protein sequence ID" value="CAD5230166.1"/>
    <property type="molecule type" value="Genomic_DNA"/>
</dbReference>
<name>A0A1I7S8G9_BURXY</name>
<feature type="region of interest" description="Disordered" evidence="1">
    <location>
        <begin position="24"/>
        <end position="68"/>
    </location>
</feature>
<evidence type="ECO:0000313" key="6">
    <source>
        <dbReference type="WBParaSite" id="BXY_0931200.1"/>
    </source>
</evidence>
<reference evidence="3" key="2">
    <citation type="submission" date="2020-08" db="EMBL/GenBank/DDBJ databases">
        <authorList>
            <person name="Kikuchi T."/>
        </authorList>
    </citation>
    <scope>NUCLEOTIDE SEQUENCE</scope>
    <source>
        <strain evidence="2">Ka4C1</strain>
    </source>
</reference>
<proteinExistence type="predicted"/>
<dbReference type="AlphaFoldDB" id="A0A1I7S8G9"/>
<evidence type="ECO:0000256" key="1">
    <source>
        <dbReference type="SAM" id="MobiDB-lite"/>
    </source>
</evidence>
<organism evidence="4 6">
    <name type="scientific">Bursaphelenchus xylophilus</name>
    <name type="common">Pinewood nematode worm</name>
    <name type="synonym">Aphelenchoides xylophilus</name>
    <dbReference type="NCBI Taxonomy" id="6326"/>
    <lineage>
        <taxon>Eukaryota</taxon>
        <taxon>Metazoa</taxon>
        <taxon>Ecdysozoa</taxon>
        <taxon>Nematoda</taxon>
        <taxon>Chromadorea</taxon>
        <taxon>Rhabditida</taxon>
        <taxon>Tylenchina</taxon>
        <taxon>Tylenchomorpha</taxon>
        <taxon>Aphelenchoidea</taxon>
        <taxon>Aphelenchoididae</taxon>
        <taxon>Bursaphelenchus</taxon>
    </lineage>
</organism>
<dbReference type="Proteomes" id="UP000659654">
    <property type="component" value="Unassembled WGS sequence"/>
</dbReference>
<evidence type="ECO:0000313" key="5">
    <source>
        <dbReference type="Proteomes" id="UP000659654"/>
    </source>
</evidence>
<dbReference type="WBParaSite" id="BXY_0931200.1">
    <property type="protein sequence ID" value="BXY_0931200.1"/>
    <property type="gene ID" value="BXY_0931200"/>
</dbReference>
<keyword evidence="5" id="KW-1185">Reference proteome</keyword>